<accession>A0A0B7AU18</accession>
<proteinExistence type="predicted"/>
<gene>
    <name evidence="2" type="primary">ORF142247</name>
</gene>
<sequence length="157" mass="17844">DSIGSSFIKKSVDDSYYDNEEDSKRGIDSIGSSFIKRTSIDEDYNDSDNDIYPTEDELMRRKRSTQSQLLDSMPLNYIVNSLYEDNPDTSADPTYPDILELLDTLDSRDSRLQDEASKDLQDKGIYDMLLNYPTGDSVVKNEKGQPSFPNNSLLESQ</sequence>
<name>A0A0B7AU18_9EUPU</name>
<feature type="region of interest" description="Disordered" evidence="1">
    <location>
        <begin position="1"/>
        <end position="28"/>
    </location>
</feature>
<feature type="compositionally biased region" description="Polar residues" evidence="1">
    <location>
        <begin position="147"/>
        <end position="157"/>
    </location>
</feature>
<evidence type="ECO:0000313" key="2">
    <source>
        <dbReference type="EMBL" id="CEK84353.1"/>
    </source>
</evidence>
<organism evidence="2">
    <name type="scientific">Arion vulgaris</name>
    <dbReference type="NCBI Taxonomy" id="1028688"/>
    <lineage>
        <taxon>Eukaryota</taxon>
        <taxon>Metazoa</taxon>
        <taxon>Spiralia</taxon>
        <taxon>Lophotrochozoa</taxon>
        <taxon>Mollusca</taxon>
        <taxon>Gastropoda</taxon>
        <taxon>Heterobranchia</taxon>
        <taxon>Euthyneura</taxon>
        <taxon>Panpulmonata</taxon>
        <taxon>Eupulmonata</taxon>
        <taxon>Stylommatophora</taxon>
        <taxon>Helicina</taxon>
        <taxon>Arionoidea</taxon>
        <taxon>Arionidae</taxon>
        <taxon>Arion</taxon>
    </lineage>
</organism>
<protein>
    <submittedName>
        <fullName evidence="2">Uncharacterized protein</fullName>
    </submittedName>
</protein>
<dbReference type="AlphaFoldDB" id="A0A0B7AU18"/>
<feature type="region of interest" description="Disordered" evidence="1">
    <location>
        <begin position="135"/>
        <end position="157"/>
    </location>
</feature>
<evidence type="ECO:0000256" key="1">
    <source>
        <dbReference type="SAM" id="MobiDB-lite"/>
    </source>
</evidence>
<feature type="non-terminal residue" evidence="2">
    <location>
        <position position="1"/>
    </location>
</feature>
<reference evidence="2" key="1">
    <citation type="submission" date="2014-12" db="EMBL/GenBank/DDBJ databases">
        <title>Insight into the proteome of Arion vulgaris.</title>
        <authorList>
            <person name="Aradska J."/>
            <person name="Bulat T."/>
            <person name="Smidak R."/>
            <person name="Sarate P."/>
            <person name="Gangsoo J."/>
            <person name="Sialana F."/>
            <person name="Bilban M."/>
            <person name="Lubec G."/>
        </authorList>
    </citation>
    <scope>NUCLEOTIDE SEQUENCE</scope>
    <source>
        <tissue evidence="2">Skin</tissue>
    </source>
</reference>
<dbReference type="EMBL" id="HACG01037488">
    <property type="protein sequence ID" value="CEK84353.1"/>
    <property type="molecule type" value="Transcribed_RNA"/>
</dbReference>